<evidence type="ECO:0000313" key="2">
    <source>
        <dbReference type="EMBL" id="CAF0948540.1"/>
    </source>
</evidence>
<dbReference type="EMBL" id="CAJNOI010000051">
    <property type="protein sequence ID" value="CAF0948540.1"/>
    <property type="molecule type" value="Genomic_DNA"/>
</dbReference>
<name>A0A813WFK5_9BILA</name>
<accession>A0A813WFK5</accession>
<dbReference type="Proteomes" id="UP000663877">
    <property type="component" value="Unassembled WGS sequence"/>
</dbReference>
<dbReference type="Proteomes" id="UP000663832">
    <property type="component" value="Unassembled WGS sequence"/>
</dbReference>
<organism evidence="1 3">
    <name type="scientific">Adineta steineri</name>
    <dbReference type="NCBI Taxonomy" id="433720"/>
    <lineage>
        <taxon>Eukaryota</taxon>
        <taxon>Metazoa</taxon>
        <taxon>Spiralia</taxon>
        <taxon>Gnathifera</taxon>
        <taxon>Rotifera</taxon>
        <taxon>Eurotatoria</taxon>
        <taxon>Bdelloidea</taxon>
        <taxon>Adinetida</taxon>
        <taxon>Adinetidae</taxon>
        <taxon>Adineta</taxon>
    </lineage>
</organism>
<reference evidence="1" key="1">
    <citation type="submission" date="2021-02" db="EMBL/GenBank/DDBJ databases">
        <authorList>
            <person name="Nowell W R."/>
        </authorList>
    </citation>
    <scope>NUCLEOTIDE SEQUENCE</scope>
</reference>
<comment type="caution">
    <text evidence="1">The sequence shown here is derived from an EMBL/GenBank/DDBJ whole genome shotgun (WGS) entry which is preliminary data.</text>
</comment>
<dbReference type="OrthoDB" id="9995153at2759"/>
<dbReference type="AlphaFoldDB" id="A0A813WFK5"/>
<keyword evidence="3" id="KW-1185">Reference proteome</keyword>
<proteinExistence type="predicted"/>
<sequence length="207" mass="23776">MVEYTLAGDGAGELIDRDSYRTRQWPEHGSIDNIYKHCGCTVICKCSLHDDYTTHNFLVSDPFSSPSQVSSFRQQQEYNRPETSGNYILYQELLDRYPHYVLRGSSKSGDTFYRQKGSRFGYVPSYRVCSNELYNKQKQWTLKTPPSNPNLPPSTLPRSLALGDECSVNSKYERCEFPAIPSRRVSSAGGSKTRSFHRNNYFYDMAL</sequence>
<protein>
    <submittedName>
        <fullName evidence="1">Uncharacterized protein</fullName>
    </submittedName>
</protein>
<evidence type="ECO:0000313" key="1">
    <source>
        <dbReference type="EMBL" id="CAF0856752.1"/>
    </source>
</evidence>
<dbReference type="EMBL" id="CAJNOM010000030">
    <property type="protein sequence ID" value="CAF0856752.1"/>
    <property type="molecule type" value="Genomic_DNA"/>
</dbReference>
<evidence type="ECO:0000313" key="3">
    <source>
        <dbReference type="Proteomes" id="UP000663832"/>
    </source>
</evidence>
<gene>
    <name evidence="2" type="ORF">BJG266_LOCUS13075</name>
    <name evidence="1" type="ORF">QVE165_LOCUS7142</name>
</gene>